<dbReference type="PANTHER" id="PTHR24416">
    <property type="entry name" value="TYROSINE-PROTEIN KINASE RECEPTOR"/>
    <property type="match status" value="1"/>
</dbReference>
<dbReference type="OrthoDB" id="6437459at2759"/>
<dbReference type="STRING" id="407821.A0A087THP5"/>
<dbReference type="InterPro" id="IPR011009">
    <property type="entry name" value="Kinase-like_dom_sf"/>
</dbReference>
<dbReference type="PANTHER" id="PTHR24416:SF611">
    <property type="entry name" value="TYROSINE-PROTEIN KINASE TRANSMEMBRANE RECEPTOR ROR"/>
    <property type="match status" value="1"/>
</dbReference>
<keyword evidence="2" id="KW-0675">Receptor</keyword>
<dbReference type="AlphaFoldDB" id="A0A087THP5"/>
<organism evidence="2 3">
    <name type="scientific">Stegodyphus mimosarum</name>
    <name type="common">African social velvet spider</name>
    <dbReference type="NCBI Taxonomy" id="407821"/>
    <lineage>
        <taxon>Eukaryota</taxon>
        <taxon>Metazoa</taxon>
        <taxon>Ecdysozoa</taxon>
        <taxon>Arthropoda</taxon>
        <taxon>Chelicerata</taxon>
        <taxon>Arachnida</taxon>
        <taxon>Araneae</taxon>
        <taxon>Araneomorphae</taxon>
        <taxon>Entelegynae</taxon>
        <taxon>Eresoidea</taxon>
        <taxon>Eresidae</taxon>
        <taxon>Stegodyphus</taxon>
    </lineage>
</organism>
<evidence type="ECO:0000259" key="1">
    <source>
        <dbReference type="PROSITE" id="PS50011"/>
    </source>
</evidence>
<dbReference type="Gene3D" id="1.10.510.10">
    <property type="entry name" value="Transferase(Phosphotransferase) domain 1"/>
    <property type="match status" value="1"/>
</dbReference>
<dbReference type="GO" id="GO:0005524">
    <property type="term" value="F:ATP binding"/>
    <property type="evidence" value="ECO:0007669"/>
    <property type="project" value="InterPro"/>
</dbReference>
<proteinExistence type="predicted"/>
<feature type="non-terminal residue" evidence="2">
    <location>
        <position position="52"/>
    </location>
</feature>
<gene>
    <name evidence="2" type="ORF">X975_09208</name>
</gene>
<dbReference type="PROSITE" id="PS50011">
    <property type="entry name" value="PROTEIN_KINASE_DOM"/>
    <property type="match status" value="1"/>
</dbReference>
<keyword evidence="3" id="KW-1185">Reference proteome</keyword>
<sequence length="52" mass="6121">MRTERNLPIRWYALESISEGKFSHKSDVWSYGITLWEMFSYGENPEIPGVPD</sequence>
<keyword evidence="2" id="KW-0808">Transferase</keyword>
<accession>A0A087THP5</accession>
<reference evidence="2 3" key="1">
    <citation type="submission" date="2013-11" db="EMBL/GenBank/DDBJ databases">
        <title>Genome sequencing of Stegodyphus mimosarum.</title>
        <authorList>
            <person name="Bechsgaard J."/>
        </authorList>
    </citation>
    <scope>NUCLEOTIDE SEQUENCE [LARGE SCALE GENOMIC DNA]</scope>
</reference>
<dbReference type="EMBL" id="KK115271">
    <property type="protein sequence ID" value="KFM64634.1"/>
    <property type="molecule type" value="Genomic_DNA"/>
</dbReference>
<dbReference type="InterPro" id="IPR001245">
    <property type="entry name" value="Ser-Thr/Tyr_kinase_cat_dom"/>
</dbReference>
<evidence type="ECO:0000313" key="3">
    <source>
        <dbReference type="Proteomes" id="UP000054359"/>
    </source>
</evidence>
<dbReference type="InterPro" id="IPR000719">
    <property type="entry name" value="Prot_kinase_dom"/>
</dbReference>
<feature type="domain" description="Protein kinase" evidence="1">
    <location>
        <begin position="1"/>
        <end position="52"/>
    </location>
</feature>
<keyword evidence="2" id="KW-0418">Kinase</keyword>
<protein>
    <submittedName>
        <fullName evidence="2">Receptor tyrosine-protein kinase erbB-3</fullName>
    </submittedName>
</protein>
<dbReference type="GO" id="GO:0043235">
    <property type="term" value="C:receptor complex"/>
    <property type="evidence" value="ECO:0007669"/>
    <property type="project" value="TreeGrafter"/>
</dbReference>
<dbReference type="GO" id="GO:0005886">
    <property type="term" value="C:plasma membrane"/>
    <property type="evidence" value="ECO:0007669"/>
    <property type="project" value="TreeGrafter"/>
</dbReference>
<dbReference type="InterPro" id="IPR050122">
    <property type="entry name" value="RTK"/>
</dbReference>
<dbReference type="Pfam" id="PF07714">
    <property type="entry name" value="PK_Tyr_Ser-Thr"/>
    <property type="match status" value="1"/>
</dbReference>
<dbReference type="GO" id="GO:0004714">
    <property type="term" value="F:transmembrane receptor protein tyrosine kinase activity"/>
    <property type="evidence" value="ECO:0007669"/>
    <property type="project" value="TreeGrafter"/>
</dbReference>
<name>A0A087THP5_STEMI</name>
<dbReference type="SUPFAM" id="SSF56112">
    <property type="entry name" value="Protein kinase-like (PK-like)"/>
    <property type="match status" value="1"/>
</dbReference>
<dbReference type="GO" id="GO:0007169">
    <property type="term" value="P:cell surface receptor protein tyrosine kinase signaling pathway"/>
    <property type="evidence" value="ECO:0007669"/>
    <property type="project" value="TreeGrafter"/>
</dbReference>
<dbReference type="Proteomes" id="UP000054359">
    <property type="component" value="Unassembled WGS sequence"/>
</dbReference>
<evidence type="ECO:0000313" key="2">
    <source>
        <dbReference type="EMBL" id="KFM64634.1"/>
    </source>
</evidence>